<reference evidence="1" key="1">
    <citation type="submission" date="2020-08" db="EMBL/GenBank/DDBJ databases">
        <title>Genomic Encyclopedia of Type Strains, Phase IV (KMG-IV): sequencing the most valuable type-strain genomes for metagenomic binning, comparative biology and taxonomic classification.</title>
        <authorList>
            <person name="Goeker M."/>
        </authorList>
    </citation>
    <scope>NUCLEOTIDE SEQUENCE [LARGE SCALE GENOMIC DNA]</scope>
    <source>
        <strain evidence="1">DSM 105720</strain>
    </source>
</reference>
<accession>A0A840D3B8</accession>
<protein>
    <submittedName>
        <fullName evidence="1">Uncharacterized protein</fullName>
    </submittedName>
</protein>
<dbReference type="EMBL" id="JACIER010000022">
    <property type="protein sequence ID" value="MBB4046096.1"/>
    <property type="molecule type" value="Genomic_DNA"/>
</dbReference>
<dbReference type="AlphaFoldDB" id="A0A840D3B8"/>
<evidence type="ECO:0000313" key="2">
    <source>
        <dbReference type="Proteomes" id="UP000560658"/>
    </source>
</evidence>
<proteinExistence type="predicted"/>
<evidence type="ECO:0000313" key="1">
    <source>
        <dbReference type="EMBL" id="MBB4046096.1"/>
    </source>
</evidence>
<organism evidence="1 2">
    <name type="scientific">Bacteroides reticulotermitis</name>
    <dbReference type="NCBI Taxonomy" id="1133319"/>
    <lineage>
        <taxon>Bacteria</taxon>
        <taxon>Pseudomonadati</taxon>
        <taxon>Bacteroidota</taxon>
        <taxon>Bacteroidia</taxon>
        <taxon>Bacteroidales</taxon>
        <taxon>Bacteroidaceae</taxon>
        <taxon>Bacteroides</taxon>
    </lineage>
</organism>
<dbReference type="RefSeq" id="WP_158332236.1">
    <property type="nucleotide sequence ID" value="NZ_JACIER010000022.1"/>
</dbReference>
<sequence length="48" mass="5829">MEDDYSWAQDLQDWENAQDEYERLGLSDEWEDGIPPKIQELINRDEQD</sequence>
<dbReference type="Proteomes" id="UP000560658">
    <property type="component" value="Unassembled WGS sequence"/>
</dbReference>
<name>A0A840D3B8_9BACE</name>
<keyword evidence="2" id="KW-1185">Reference proteome</keyword>
<gene>
    <name evidence="1" type="ORF">GGR06_003924</name>
</gene>
<comment type="caution">
    <text evidence="1">The sequence shown here is derived from an EMBL/GenBank/DDBJ whole genome shotgun (WGS) entry which is preliminary data.</text>
</comment>